<name>A0A1T5L9U9_9GAMM</name>
<dbReference type="EMBL" id="FUZV01000002">
    <property type="protein sequence ID" value="SKC72439.1"/>
    <property type="molecule type" value="Genomic_DNA"/>
</dbReference>
<organism evidence="3 4">
    <name type="scientific">Pseudoxanthomonas indica</name>
    <dbReference type="NCBI Taxonomy" id="428993"/>
    <lineage>
        <taxon>Bacteria</taxon>
        <taxon>Pseudomonadati</taxon>
        <taxon>Pseudomonadota</taxon>
        <taxon>Gammaproteobacteria</taxon>
        <taxon>Lysobacterales</taxon>
        <taxon>Lysobacteraceae</taxon>
        <taxon>Pseudoxanthomonas</taxon>
    </lineage>
</organism>
<dbReference type="RefSeq" id="WP_176140843.1">
    <property type="nucleotide sequence ID" value="NZ_BMCL01000001.1"/>
</dbReference>
<dbReference type="PIRSF" id="PIRSF028415">
    <property type="entry name" value="UCP028415"/>
    <property type="match status" value="1"/>
</dbReference>
<evidence type="ECO:0000313" key="3">
    <source>
        <dbReference type="EMBL" id="SKC72439.1"/>
    </source>
</evidence>
<feature type="domain" description="DUF2272" evidence="2">
    <location>
        <begin position="81"/>
        <end position="289"/>
    </location>
</feature>
<reference evidence="3 4" key="1">
    <citation type="submission" date="2017-02" db="EMBL/GenBank/DDBJ databases">
        <authorList>
            <person name="Peterson S.W."/>
        </authorList>
    </citation>
    <scope>NUCLEOTIDE SEQUENCE [LARGE SCALE GENOMIC DNA]</scope>
    <source>
        <strain evidence="3 4">P15</strain>
    </source>
</reference>
<gene>
    <name evidence="3" type="ORF">SAMN06296058_2137</name>
</gene>
<evidence type="ECO:0000313" key="4">
    <source>
        <dbReference type="Proteomes" id="UP000190341"/>
    </source>
</evidence>
<dbReference type="InterPro" id="IPR014545">
    <property type="entry name" value="UCP028415"/>
</dbReference>
<accession>A0A1T5L9U9</accession>
<dbReference type="STRING" id="428993.SAMN06296058_2137"/>
<keyword evidence="1" id="KW-0732">Signal</keyword>
<evidence type="ECO:0000259" key="2">
    <source>
        <dbReference type="Pfam" id="PF10030"/>
    </source>
</evidence>
<feature type="signal peptide" evidence="1">
    <location>
        <begin position="1"/>
        <end position="23"/>
    </location>
</feature>
<dbReference type="InterPro" id="IPR019262">
    <property type="entry name" value="DUF2272"/>
</dbReference>
<protein>
    <recommendedName>
        <fullName evidence="2">DUF2272 domain-containing protein</fullName>
    </recommendedName>
</protein>
<feature type="chain" id="PRO_5012911094" description="DUF2272 domain-containing protein" evidence="1">
    <location>
        <begin position="24"/>
        <end position="337"/>
    </location>
</feature>
<dbReference type="Proteomes" id="UP000190341">
    <property type="component" value="Unassembled WGS sequence"/>
</dbReference>
<evidence type="ECO:0000256" key="1">
    <source>
        <dbReference type="SAM" id="SignalP"/>
    </source>
</evidence>
<proteinExistence type="predicted"/>
<keyword evidence="4" id="KW-1185">Reference proteome</keyword>
<dbReference type="AlphaFoldDB" id="A0A1T5L9U9"/>
<sequence length="337" mass="36451">MRKPCLSVLVGLLFWAVIAPARAVDPCPSTRARTAAVDPASRIAAVACAEQWLWFRAFIDRQGHMANGAVTEAENRNLDDDRTPAWRRVAGYWRESGLLPQMRGQSGASECAVAERGSIGAPACRAFVVDHAWSAVFVSWVLMKARVPGFRASASHVDYVRQAFREGADNAYEFRDIAGARPATGDMLCYVRGADVYGHAGLREAVANSREGLNMHCEIVVAASFGNDNTAYLVGGNVLQGVTMRLLPLNREGELWNLPLRGSIEPTCTPDNEAACNFNRQDWAVWLKLKPAAKLVGLAPPVPLSLPTTAVVAKQCCVYCVVGSSIPRCPAKDTPSP</sequence>
<dbReference type="Pfam" id="PF10030">
    <property type="entry name" value="DUF2272"/>
    <property type="match status" value="1"/>
</dbReference>